<dbReference type="OrthoDB" id="2143914at2759"/>
<dbReference type="CDD" id="cd00167">
    <property type="entry name" value="SANT"/>
    <property type="match status" value="3"/>
</dbReference>
<feature type="compositionally biased region" description="Polar residues" evidence="5">
    <location>
        <begin position="391"/>
        <end position="401"/>
    </location>
</feature>
<feature type="region of interest" description="Disordered" evidence="5">
    <location>
        <begin position="449"/>
        <end position="557"/>
    </location>
</feature>
<evidence type="ECO:0000256" key="3">
    <source>
        <dbReference type="ARBA" id="ARBA00023163"/>
    </source>
</evidence>
<feature type="compositionally biased region" description="Polar residues" evidence="5">
    <location>
        <begin position="649"/>
        <end position="666"/>
    </location>
</feature>
<dbReference type="GO" id="GO:0042796">
    <property type="term" value="P:snRNA transcription by RNA polymerase III"/>
    <property type="evidence" value="ECO:0007669"/>
    <property type="project" value="TreeGrafter"/>
</dbReference>
<evidence type="ECO:0000256" key="5">
    <source>
        <dbReference type="SAM" id="MobiDB-lite"/>
    </source>
</evidence>
<dbReference type="PANTHER" id="PTHR46621">
    <property type="entry name" value="SNRNA-ACTIVATING PROTEIN COMPLEX SUBUNIT 4"/>
    <property type="match status" value="1"/>
</dbReference>
<feature type="domain" description="HTH myb-type" evidence="7">
    <location>
        <begin position="331"/>
        <end position="379"/>
    </location>
</feature>
<dbReference type="PROSITE" id="PS50090">
    <property type="entry name" value="MYB_LIKE"/>
    <property type="match status" value="4"/>
</dbReference>
<sequence length="681" mass="74598">MSSQEISDPQESTQKVLVRQALEANKRLQQILIEKAHRIEAELAHADKLLLAQMTALTTHTLTWRFLVQKKLLDSPFFAEASRRLQYMNSITAHPMRGKELDSLAEAVRRENQRLQAYISRGGGSVQIDLERNVEGLDWSLIAEKVSDVSKFKYTADECRIRWLGDRHPQINHNEWTASELKNLGVLVSTYRDKSSKVDWVEVAAKLGTNRTPIDCMRQGLPRQRHGWTAEADKKLLDAVQLFGIDNWNLVARHVSEHATGVQCQTRYRKSLDPSIKRGAWTQTEDERLRKAVAAYGNAWMKVAEAMPGRTNDQCHERWTEKLNVSATAMSWTEDEDRVLLESVKTMGNQWKAISVKIGNGKTGTNCRLRHDKLKKLAAKEKVPEQPCARPSTSYTPPDVQPSCSIANAIPTPDADSTAAVAPKPKPKAIGKGKGKAVVQTSILVVPDNSDEASVTPAGASEMPAATLKKGRKRTADNDQPAAPTKKKRKIENLAPTEGETLIVGRPEELGPSQVSTTATKRPRPRPIKRGKGNQGGLTGPLPDTNMSQDSPQKSSVDAPMMVDTAKSSNASLTIAPEPPEVGTKLTAKSRARTRKTVPDVAPQDPVPPKKTNKRVANVPILGSRRSSRLASQVTEVASSNSIQLATTSEPIGVNSTTGQPTTVQPATGDIALPHANQGDM</sequence>
<evidence type="ECO:0000259" key="6">
    <source>
        <dbReference type="PROSITE" id="PS50090"/>
    </source>
</evidence>
<dbReference type="Pfam" id="PF00249">
    <property type="entry name" value="Myb_DNA-binding"/>
    <property type="match status" value="3"/>
</dbReference>
<feature type="region of interest" description="Disordered" evidence="5">
    <location>
        <begin position="649"/>
        <end position="681"/>
    </location>
</feature>
<evidence type="ECO:0000256" key="2">
    <source>
        <dbReference type="ARBA" id="ARBA00023125"/>
    </source>
</evidence>
<dbReference type="Pfam" id="PF13921">
    <property type="entry name" value="Myb_DNA-bind_6"/>
    <property type="match status" value="1"/>
</dbReference>
<dbReference type="GO" id="GO:0019185">
    <property type="term" value="C:snRNA-activating protein complex"/>
    <property type="evidence" value="ECO:0007669"/>
    <property type="project" value="TreeGrafter"/>
</dbReference>
<feature type="region of interest" description="Disordered" evidence="5">
    <location>
        <begin position="573"/>
        <end position="613"/>
    </location>
</feature>
<keyword evidence="1" id="KW-0805">Transcription regulation</keyword>
<dbReference type="InterPro" id="IPR009057">
    <property type="entry name" value="Homeodomain-like_sf"/>
</dbReference>
<dbReference type="GeneID" id="6071063"/>
<evidence type="ECO:0000256" key="1">
    <source>
        <dbReference type="ARBA" id="ARBA00023015"/>
    </source>
</evidence>
<keyword evidence="4" id="KW-0539">Nucleus</keyword>
<reference evidence="8 9" key="1">
    <citation type="journal article" date="2008" name="Nature">
        <title>The genome of Laccaria bicolor provides insights into mycorrhizal symbiosis.</title>
        <authorList>
            <person name="Martin F."/>
            <person name="Aerts A."/>
            <person name="Ahren D."/>
            <person name="Brun A."/>
            <person name="Danchin E.G.J."/>
            <person name="Duchaussoy F."/>
            <person name="Gibon J."/>
            <person name="Kohler A."/>
            <person name="Lindquist E."/>
            <person name="Pereda V."/>
            <person name="Salamov A."/>
            <person name="Shapiro H.J."/>
            <person name="Wuyts J."/>
            <person name="Blaudez D."/>
            <person name="Buee M."/>
            <person name="Brokstein P."/>
            <person name="Canbaeck B."/>
            <person name="Cohen D."/>
            <person name="Courty P.E."/>
            <person name="Coutinho P.M."/>
            <person name="Delaruelle C."/>
            <person name="Detter J.C."/>
            <person name="Deveau A."/>
            <person name="DiFazio S."/>
            <person name="Duplessis S."/>
            <person name="Fraissinet-Tachet L."/>
            <person name="Lucic E."/>
            <person name="Frey-Klett P."/>
            <person name="Fourrey C."/>
            <person name="Feussner I."/>
            <person name="Gay G."/>
            <person name="Grimwood J."/>
            <person name="Hoegger P.J."/>
            <person name="Jain P."/>
            <person name="Kilaru S."/>
            <person name="Labbe J."/>
            <person name="Lin Y.C."/>
            <person name="Legue V."/>
            <person name="Le Tacon F."/>
            <person name="Marmeisse R."/>
            <person name="Melayah D."/>
            <person name="Montanini B."/>
            <person name="Muratet M."/>
            <person name="Nehls U."/>
            <person name="Niculita-Hirzel H."/>
            <person name="Oudot-Le Secq M.P."/>
            <person name="Peter M."/>
            <person name="Quesneville H."/>
            <person name="Rajashekar B."/>
            <person name="Reich M."/>
            <person name="Rouhier N."/>
            <person name="Schmutz J."/>
            <person name="Yin T."/>
            <person name="Chalot M."/>
            <person name="Henrissat B."/>
            <person name="Kuees U."/>
            <person name="Lucas S."/>
            <person name="Van de Peer Y."/>
            <person name="Podila G.K."/>
            <person name="Polle A."/>
            <person name="Pukkila P.J."/>
            <person name="Richardson P.M."/>
            <person name="Rouze P."/>
            <person name="Sanders I.R."/>
            <person name="Stajich J.E."/>
            <person name="Tunlid A."/>
            <person name="Tuskan G."/>
            <person name="Grigoriev I.V."/>
        </authorList>
    </citation>
    <scope>NUCLEOTIDE SEQUENCE [LARGE SCALE GENOMIC DNA]</scope>
    <source>
        <strain evidence="9">S238N-H82 / ATCC MYA-4686</strain>
    </source>
</reference>
<feature type="domain" description="Myb-like" evidence="6">
    <location>
        <begin position="331"/>
        <end position="375"/>
    </location>
</feature>
<protein>
    <submittedName>
        <fullName evidence="8">Predicted protein</fullName>
    </submittedName>
</protein>
<feature type="domain" description="Myb-like" evidence="6">
    <location>
        <begin position="273"/>
        <end position="323"/>
    </location>
</feature>
<evidence type="ECO:0000313" key="8">
    <source>
        <dbReference type="EMBL" id="EDR14733.1"/>
    </source>
</evidence>
<feature type="region of interest" description="Disordered" evidence="5">
    <location>
        <begin position="382"/>
        <end position="401"/>
    </location>
</feature>
<dbReference type="InterPro" id="IPR051575">
    <property type="entry name" value="Myb-like_DNA-bd"/>
</dbReference>
<feature type="compositionally biased region" description="Polar residues" evidence="5">
    <location>
        <begin position="545"/>
        <end position="556"/>
    </location>
</feature>
<dbReference type="SMART" id="SM00717">
    <property type="entry name" value="SANT"/>
    <property type="match status" value="4"/>
</dbReference>
<evidence type="ECO:0000256" key="4">
    <source>
        <dbReference type="ARBA" id="ARBA00023242"/>
    </source>
</evidence>
<organism evidence="9">
    <name type="scientific">Laccaria bicolor (strain S238N-H82 / ATCC MYA-4686)</name>
    <name type="common">Bicoloured deceiver</name>
    <name type="synonym">Laccaria laccata var. bicolor</name>
    <dbReference type="NCBI Taxonomy" id="486041"/>
    <lineage>
        <taxon>Eukaryota</taxon>
        <taxon>Fungi</taxon>
        <taxon>Dikarya</taxon>
        <taxon>Basidiomycota</taxon>
        <taxon>Agaricomycotina</taxon>
        <taxon>Agaricomycetes</taxon>
        <taxon>Agaricomycetidae</taxon>
        <taxon>Agaricales</taxon>
        <taxon>Agaricineae</taxon>
        <taxon>Hydnangiaceae</taxon>
        <taxon>Laccaria</taxon>
    </lineage>
</organism>
<dbReference type="AlphaFoldDB" id="B0CUV6"/>
<keyword evidence="2" id="KW-0238">DNA-binding</keyword>
<dbReference type="PANTHER" id="PTHR46621:SF1">
    <property type="entry name" value="SNRNA-ACTIVATING PROTEIN COMPLEX SUBUNIT 4"/>
    <property type="match status" value="1"/>
</dbReference>
<evidence type="ECO:0000259" key="7">
    <source>
        <dbReference type="PROSITE" id="PS51294"/>
    </source>
</evidence>
<accession>B0CUV6</accession>
<dbReference type="GO" id="GO:0000978">
    <property type="term" value="F:RNA polymerase II cis-regulatory region sequence-specific DNA binding"/>
    <property type="evidence" value="ECO:0007669"/>
    <property type="project" value="TreeGrafter"/>
</dbReference>
<dbReference type="HOGENOM" id="CLU_022146_0_0_1"/>
<dbReference type="GO" id="GO:0042795">
    <property type="term" value="P:snRNA transcription by RNA polymerase II"/>
    <property type="evidence" value="ECO:0007669"/>
    <property type="project" value="TreeGrafter"/>
</dbReference>
<dbReference type="InParanoid" id="B0CUV6"/>
<proteinExistence type="predicted"/>
<feature type="domain" description="Myb-like" evidence="6">
    <location>
        <begin position="220"/>
        <end position="272"/>
    </location>
</feature>
<feature type="region of interest" description="Disordered" evidence="5">
    <location>
        <begin position="412"/>
        <end position="433"/>
    </location>
</feature>
<dbReference type="SUPFAM" id="SSF46689">
    <property type="entry name" value="Homeodomain-like"/>
    <property type="match status" value="3"/>
</dbReference>
<dbReference type="PROSITE" id="PS51294">
    <property type="entry name" value="HTH_MYB"/>
    <property type="match status" value="2"/>
</dbReference>
<dbReference type="RefSeq" id="XP_001875292.1">
    <property type="nucleotide sequence ID" value="XM_001875257.1"/>
</dbReference>
<feature type="compositionally biased region" description="Basic residues" evidence="5">
    <location>
        <begin position="521"/>
        <end position="532"/>
    </location>
</feature>
<dbReference type="KEGG" id="lbc:LACBIDRAFT_305714"/>
<dbReference type="GO" id="GO:0001006">
    <property type="term" value="F:RNA polymerase III type 3 promoter sequence-specific DNA binding"/>
    <property type="evidence" value="ECO:0007669"/>
    <property type="project" value="TreeGrafter"/>
</dbReference>
<dbReference type="Proteomes" id="UP000001194">
    <property type="component" value="Unassembled WGS sequence"/>
</dbReference>
<dbReference type="EMBL" id="DS547092">
    <property type="protein sequence ID" value="EDR14733.1"/>
    <property type="molecule type" value="Genomic_DNA"/>
</dbReference>
<dbReference type="Gene3D" id="1.10.10.60">
    <property type="entry name" value="Homeodomain-like"/>
    <property type="match status" value="4"/>
</dbReference>
<feature type="domain" description="Myb-like" evidence="6">
    <location>
        <begin position="168"/>
        <end position="216"/>
    </location>
</feature>
<feature type="domain" description="HTH myb-type" evidence="7">
    <location>
        <begin position="273"/>
        <end position="327"/>
    </location>
</feature>
<keyword evidence="9" id="KW-1185">Reference proteome</keyword>
<gene>
    <name evidence="8" type="ORF">LACBIDRAFT_305714</name>
</gene>
<dbReference type="InterPro" id="IPR017930">
    <property type="entry name" value="Myb_dom"/>
</dbReference>
<evidence type="ECO:0000313" key="9">
    <source>
        <dbReference type="Proteomes" id="UP000001194"/>
    </source>
</evidence>
<dbReference type="InterPro" id="IPR001005">
    <property type="entry name" value="SANT/Myb"/>
</dbReference>
<name>B0CUV6_LACBS</name>
<keyword evidence="3" id="KW-0804">Transcription</keyword>